<dbReference type="PANTHER" id="PTHR43731">
    <property type="entry name" value="RHOMBOID PROTEASE"/>
    <property type="match status" value="1"/>
</dbReference>
<organism evidence="9 10">
    <name type="scientific">Pedobacter steynii</name>
    <dbReference type="NCBI Taxonomy" id="430522"/>
    <lineage>
        <taxon>Bacteria</taxon>
        <taxon>Pseudomonadati</taxon>
        <taxon>Bacteroidota</taxon>
        <taxon>Sphingobacteriia</taxon>
        <taxon>Sphingobacteriales</taxon>
        <taxon>Sphingobacteriaceae</taxon>
        <taxon>Pedobacter</taxon>
    </lineage>
</organism>
<dbReference type="InterPro" id="IPR035952">
    <property type="entry name" value="Rhomboid-like_sf"/>
</dbReference>
<dbReference type="GO" id="GO:0016020">
    <property type="term" value="C:membrane"/>
    <property type="evidence" value="ECO:0007669"/>
    <property type="project" value="UniProtKB-SubCell"/>
</dbReference>
<dbReference type="GO" id="GO:0004252">
    <property type="term" value="F:serine-type endopeptidase activity"/>
    <property type="evidence" value="ECO:0007669"/>
    <property type="project" value="InterPro"/>
</dbReference>
<keyword evidence="3 7" id="KW-0812">Transmembrane</keyword>
<feature type="transmembrane region" description="Helical" evidence="7">
    <location>
        <begin position="316"/>
        <end position="334"/>
    </location>
</feature>
<accession>A0A1G9J3T8</accession>
<dbReference type="Gene3D" id="1.20.1540.10">
    <property type="entry name" value="Rhomboid-like"/>
    <property type="match status" value="1"/>
</dbReference>
<reference evidence="10" key="1">
    <citation type="submission" date="2016-10" db="EMBL/GenBank/DDBJ databases">
        <authorList>
            <person name="Varghese N."/>
            <person name="Submissions S."/>
        </authorList>
    </citation>
    <scope>NUCLEOTIDE SEQUENCE [LARGE SCALE GENOMIC DNA]</scope>
    <source>
        <strain evidence="10">DSM 19110</strain>
    </source>
</reference>
<feature type="transmembrane region" description="Helical" evidence="7">
    <location>
        <begin position="208"/>
        <end position="230"/>
    </location>
</feature>
<proteinExistence type="inferred from homology"/>
<dbReference type="STRING" id="430522.BFS30_27230"/>
<feature type="domain" description="Peptidase S54 rhomboid" evidence="8">
    <location>
        <begin position="198"/>
        <end position="334"/>
    </location>
</feature>
<evidence type="ECO:0000313" key="10">
    <source>
        <dbReference type="Proteomes" id="UP000183200"/>
    </source>
</evidence>
<keyword evidence="9" id="KW-0645">Protease</keyword>
<dbReference type="SUPFAM" id="SSF144091">
    <property type="entry name" value="Rhomboid-like"/>
    <property type="match status" value="1"/>
</dbReference>
<dbReference type="InterPro" id="IPR022764">
    <property type="entry name" value="Peptidase_S54_rhomboid_dom"/>
</dbReference>
<keyword evidence="4" id="KW-0378">Hydrolase</keyword>
<name>A0A1G9J3T8_9SPHI</name>
<dbReference type="Pfam" id="PF01694">
    <property type="entry name" value="Rhomboid"/>
    <property type="match status" value="1"/>
</dbReference>
<dbReference type="InterPro" id="IPR050925">
    <property type="entry name" value="Rhomboid_protease_S54"/>
</dbReference>
<keyword evidence="5 7" id="KW-1133">Transmembrane helix</keyword>
<keyword evidence="10" id="KW-1185">Reference proteome</keyword>
<evidence type="ECO:0000256" key="2">
    <source>
        <dbReference type="ARBA" id="ARBA00009045"/>
    </source>
</evidence>
<evidence type="ECO:0000259" key="8">
    <source>
        <dbReference type="Pfam" id="PF01694"/>
    </source>
</evidence>
<keyword evidence="6 7" id="KW-0472">Membrane</keyword>
<comment type="similarity">
    <text evidence="2">Belongs to the peptidase S54 family.</text>
</comment>
<comment type="subcellular location">
    <subcellularLocation>
        <location evidence="1">Membrane</location>
        <topology evidence="1">Multi-pass membrane protein</topology>
    </subcellularLocation>
</comment>
<feature type="transmembrane region" description="Helical" evidence="7">
    <location>
        <begin position="346"/>
        <end position="365"/>
    </location>
</feature>
<dbReference type="EMBL" id="FNGY01000001">
    <property type="protein sequence ID" value="SDL32177.1"/>
    <property type="molecule type" value="Genomic_DNA"/>
</dbReference>
<evidence type="ECO:0000256" key="7">
    <source>
        <dbReference type="SAM" id="Phobius"/>
    </source>
</evidence>
<dbReference type="AlphaFoldDB" id="A0A1G9J3T8"/>
<dbReference type="GO" id="GO:0006508">
    <property type="term" value="P:proteolysis"/>
    <property type="evidence" value="ECO:0007669"/>
    <property type="project" value="UniProtKB-KW"/>
</dbReference>
<dbReference type="RefSeq" id="WP_074603995.1">
    <property type="nucleotide sequence ID" value="NZ_FNGY01000001.1"/>
</dbReference>
<evidence type="ECO:0000313" key="9">
    <source>
        <dbReference type="EMBL" id="SDL32177.1"/>
    </source>
</evidence>
<dbReference type="PANTHER" id="PTHR43731:SF14">
    <property type="entry name" value="PRESENILIN-ASSOCIATED RHOMBOID-LIKE PROTEIN, MITOCHONDRIAL"/>
    <property type="match status" value="1"/>
</dbReference>
<feature type="transmembrane region" description="Helical" evidence="7">
    <location>
        <begin position="237"/>
        <end position="257"/>
    </location>
</feature>
<feature type="transmembrane region" description="Helical" evidence="7">
    <location>
        <begin position="263"/>
        <end position="281"/>
    </location>
</feature>
<sequence>MAIGFTPKYVEEIPLNAGEGQAFLVRSVEAVHQLGWKIFQLSESGVIAHTDNGPFYGDSELRVTVEEETVRIESSSLGSEMVDWGRNKKNVDQFLAVYNELKPLSAEELSFKYELLKTDFVAPEADVLKLPPATTAESIKEFFYIFRPVNGYVVTPVLMYLNILVFIIMAIAGVNVFEPTTESLLSWGANFRPLTLEGQSWRLLTNCFLHIGVLHLLMNMYALVYIGLLLEPYLGKVRFISAYLLSGITASVASLWWNDLTVSAGASGAIFGMYGVFLAMLTTNHIEKTARKALLTSIMIFVAFNLLNGIRGGIDNAAHIGGLIGGLIIGYAFLPGLKKADDARLKFGAIALMGLLVLTSSFVVYKQIPNDYGIYDRKFAVFTELEAKALAVYELPKDAPKEQLLKGLKEDGRDNWQKSLNIIKELDELNLPEVFHERNVMLKKYCELRIKSYDLAYKAIAENTEKYKDEMLGYNVEIQNLLNELTAQK</sequence>
<feature type="transmembrane region" description="Helical" evidence="7">
    <location>
        <begin position="293"/>
        <end position="310"/>
    </location>
</feature>
<dbReference type="Proteomes" id="UP000183200">
    <property type="component" value="Unassembled WGS sequence"/>
</dbReference>
<evidence type="ECO:0000256" key="1">
    <source>
        <dbReference type="ARBA" id="ARBA00004141"/>
    </source>
</evidence>
<feature type="transmembrane region" description="Helical" evidence="7">
    <location>
        <begin position="157"/>
        <end position="177"/>
    </location>
</feature>
<evidence type="ECO:0000256" key="6">
    <source>
        <dbReference type="ARBA" id="ARBA00023136"/>
    </source>
</evidence>
<evidence type="ECO:0000256" key="4">
    <source>
        <dbReference type="ARBA" id="ARBA00022801"/>
    </source>
</evidence>
<evidence type="ECO:0000256" key="5">
    <source>
        <dbReference type="ARBA" id="ARBA00022989"/>
    </source>
</evidence>
<protein>
    <submittedName>
        <fullName evidence="9">Rhomboid protease GluP</fullName>
    </submittedName>
</protein>
<evidence type="ECO:0000256" key="3">
    <source>
        <dbReference type="ARBA" id="ARBA00022692"/>
    </source>
</evidence>
<gene>
    <name evidence="9" type="ORF">SAMN05421820_101142</name>
</gene>